<feature type="compositionally biased region" description="Basic residues" evidence="1">
    <location>
        <begin position="32"/>
        <end position="46"/>
    </location>
</feature>
<evidence type="ECO:0000313" key="2">
    <source>
        <dbReference type="EMBL" id="MED6148705.1"/>
    </source>
</evidence>
<feature type="compositionally biased region" description="Basic and acidic residues" evidence="1">
    <location>
        <begin position="95"/>
        <end position="113"/>
    </location>
</feature>
<sequence>METAEEEEHLISFTGGSSTANLEEIGSVEAQRRRRGKRFGSRRKFRSSSSSPLPDSRSATSSSGGARRRRKRDAAMWREEGIERSDLEGSAVSGGDDRVKKSAGEEWCNERRG</sequence>
<gene>
    <name evidence="2" type="ORF">PIB30_055330</name>
</gene>
<reference evidence="2 3" key="1">
    <citation type="journal article" date="2023" name="Plants (Basel)">
        <title>Bridging the Gap: Combining Genomics and Transcriptomics Approaches to Understand Stylosanthes scabra, an Orphan Legume from the Brazilian Caatinga.</title>
        <authorList>
            <person name="Ferreira-Neto J.R.C."/>
            <person name="da Silva M.D."/>
            <person name="Binneck E."/>
            <person name="de Melo N.F."/>
            <person name="da Silva R.H."/>
            <person name="de Melo A.L.T.M."/>
            <person name="Pandolfi V."/>
            <person name="Bustamante F.O."/>
            <person name="Brasileiro-Vidal A.C."/>
            <person name="Benko-Iseppon A.M."/>
        </authorList>
    </citation>
    <scope>NUCLEOTIDE SEQUENCE [LARGE SCALE GENOMIC DNA]</scope>
    <source>
        <tissue evidence="2">Leaves</tissue>
    </source>
</reference>
<feature type="region of interest" description="Disordered" evidence="1">
    <location>
        <begin position="1"/>
        <end position="113"/>
    </location>
</feature>
<organism evidence="2 3">
    <name type="scientific">Stylosanthes scabra</name>
    <dbReference type="NCBI Taxonomy" id="79078"/>
    <lineage>
        <taxon>Eukaryota</taxon>
        <taxon>Viridiplantae</taxon>
        <taxon>Streptophyta</taxon>
        <taxon>Embryophyta</taxon>
        <taxon>Tracheophyta</taxon>
        <taxon>Spermatophyta</taxon>
        <taxon>Magnoliopsida</taxon>
        <taxon>eudicotyledons</taxon>
        <taxon>Gunneridae</taxon>
        <taxon>Pentapetalae</taxon>
        <taxon>rosids</taxon>
        <taxon>fabids</taxon>
        <taxon>Fabales</taxon>
        <taxon>Fabaceae</taxon>
        <taxon>Papilionoideae</taxon>
        <taxon>50 kb inversion clade</taxon>
        <taxon>dalbergioids sensu lato</taxon>
        <taxon>Dalbergieae</taxon>
        <taxon>Pterocarpus clade</taxon>
        <taxon>Stylosanthes</taxon>
    </lineage>
</organism>
<comment type="caution">
    <text evidence="2">The sequence shown here is derived from an EMBL/GenBank/DDBJ whole genome shotgun (WGS) entry which is preliminary data.</text>
</comment>
<keyword evidence="3" id="KW-1185">Reference proteome</keyword>
<feature type="compositionally biased region" description="Basic and acidic residues" evidence="1">
    <location>
        <begin position="73"/>
        <end position="87"/>
    </location>
</feature>
<evidence type="ECO:0000313" key="3">
    <source>
        <dbReference type="Proteomes" id="UP001341840"/>
    </source>
</evidence>
<evidence type="ECO:0000256" key="1">
    <source>
        <dbReference type="SAM" id="MobiDB-lite"/>
    </source>
</evidence>
<name>A0ABU6TJP3_9FABA</name>
<feature type="compositionally biased region" description="Low complexity" evidence="1">
    <location>
        <begin position="47"/>
        <end position="65"/>
    </location>
</feature>
<dbReference type="Proteomes" id="UP001341840">
    <property type="component" value="Unassembled WGS sequence"/>
</dbReference>
<accession>A0ABU6TJP3</accession>
<protein>
    <submittedName>
        <fullName evidence="2">Uncharacterized protein</fullName>
    </submittedName>
</protein>
<proteinExistence type="predicted"/>
<dbReference type="EMBL" id="JASCZI010091051">
    <property type="protein sequence ID" value="MED6148705.1"/>
    <property type="molecule type" value="Genomic_DNA"/>
</dbReference>